<dbReference type="OrthoDB" id="9773549at2"/>
<dbReference type="Pfam" id="PF12697">
    <property type="entry name" value="Abhydrolase_6"/>
    <property type="match status" value="1"/>
</dbReference>
<dbReference type="GO" id="GO:0016787">
    <property type="term" value="F:hydrolase activity"/>
    <property type="evidence" value="ECO:0007669"/>
    <property type="project" value="UniProtKB-KW"/>
</dbReference>
<proteinExistence type="predicted"/>
<dbReference type="InterPro" id="IPR000073">
    <property type="entry name" value="AB_hydrolase_1"/>
</dbReference>
<gene>
    <name evidence="2" type="ORF">SAMN05216252_13836</name>
</gene>
<dbReference type="Proteomes" id="UP000198280">
    <property type="component" value="Unassembled WGS sequence"/>
</dbReference>
<dbReference type="PANTHER" id="PTHR37017:SF11">
    <property type="entry name" value="ESTERASE_LIPASE_THIOESTERASE DOMAIN-CONTAINING PROTEIN"/>
    <property type="match status" value="1"/>
</dbReference>
<dbReference type="InterPro" id="IPR052897">
    <property type="entry name" value="Sec-Metab_Biosynth_Hydrolase"/>
</dbReference>
<evidence type="ECO:0000313" key="3">
    <source>
        <dbReference type="Proteomes" id="UP000198280"/>
    </source>
</evidence>
<dbReference type="InterPro" id="IPR029058">
    <property type="entry name" value="AB_hydrolase_fold"/>
</dbReference>
<sequence length="231" mass="24541">MTETTFVLVPGAGGGTWYWHLLEPELRRRGHAAVAVDLPTGDDHAGLREYADAVVAAAGDRAPLVLVAQSMAGFSAPLACERLGDRLVLLVLVNAMVPAPGETAGEWWAATGQPEARRALDLAEGRPVDGEFDPLVTFFHDLPGHVAEEALARGNPQSDTPFGLPFPLPAWPDVPTRVVVGRDDRLFPAAFQRRVARERLGVDADVLPGGHLVALSDPNGLADLLVGYLPG</sequence>
<evidence type="ECO:0000313" key="2">
    <source>
        <dbReference type="EMBL" id="SNT54913.1"/>
    </source>
</evidence>
<dbReference type="RefSeq" id="WP_089228853.1">
    <property type="nucleotide sequence ID" value="NZ_FZOF01000038.1"/>
</dbReference>
<accession>A0A239NKC0</accession>
<dbReference type="EMBL" id="FZOF01000038">
    <property type="protein sequence ID" value="SNT54913.1"/>
    <property type="molecule type" value="Genomic_DNA"/>
</dbReference>
<organism evidence="2 3">
    <name type="scientific">Actinacidiphila glaucinigra</name>
    <dbReference type="NCBI Taxonomy" id="235986"/>
    <lineage>
        <taxon>Bacteria</taxon>
        <taxon>Bacillati</taxon>
        <taxon>Actinomycetota</taxon>
        <taxon>Actinomycetes</taxon>
        <taxon>Kitasatosporales</taxon>
        <taxon>Streptomycetaceae</taxon>
        <taxon>Actinacidiphila</taxon>
    </lineage>
</organism>
<protein>
    <submittedName>
        <fullName evidence="2">Alpha/beta hydrolase family protein</fullName>
    </submittedName>
</protein>
<evidence type="ECO:0000259" key="1">
    <source>
        <dbReference type="Pfam" id="PF12697"/>
    </source>
</evidence>
<feature type="domain" description="AB hydrolase-1" evidence="1">
    <location>
        <begin position="6"/>
        <end position="223"/>
    </location>
</feature>
<dbReference type="SUPFAM" id="SSF53474">
    <property type="entry name" value="alpha/beta-Hydrolases"/>
    <property type="match status" value="1"/>
</dbReference>
<keyword evidence="3" id="KW-1185">Reference proteome</keyword>
<reference evidence="2 3" key="1">
    <citation type="submission" date="2017-06" db="EMBL/GenBank/DDBJ databases">
        <authorList>
            <person name="Kim H.J."/>
            <person name="Triplett B.A."/>
        </authorList>
    </citation>
    <scope>NUCLEOTIDE SEQUENCE [LARGE SCALE GENOMIC DNA]</scope>
    <source>
        <strain evidence="2 3">CGMCC 4.1858</strain>
    </source>
</reference>
<name>A0A239NKC0_9ACTN</name>
<keyword evidence="2" id="KW-0378">Hydrolase</keyword>
<dbReference type="AlphaFoldDB" id="A0A239NKC0"/>
<dbReference type="PANTHER" id="PTHR37017">
    <property type="entry name" value="AB HYDROLASE-1 DOMAIN-CONTAINING PROTEIN-RELATED"/>
    <property type="match status" value="1"/>
</dbReference>
<dbReference type="Gene3D" id="3.40.50.1820">
    <property type="entry name" value="alpha/beta hydrolase"/>
    <property type="match status" value="1"/>
</dbReference>